<dbReference type="Gene3D" id="3.90.79.10">
    <property type="entry name" value="Nucleoside Triphosphate Pyrophosphohydrolase"/>
    <property type="match status" value="1"/>
</dbReference>
<feature type="compositionally biased region" description="Polar residues" evidence="19">
    <location>
        <begin position="458"/>
        <end position="469"/>
    </location>
</feature>
<feature type="compositionally biased region" description="Basic and acidic residues" evidence="19">
    <location>
        <begin position="7"/>
        <end position="18"/>
    </location>
</feature>
<keyword evidence="13" id="KW-0496">Mitochondrion</keyword>
<evidence type="ECO:0000256" key="17">
    <source>
        <dbReference type="ARBA" id="ARBA00058024"/>
    </source>
</evidence>
<evidence type="ECO:0000256" key="3">
    <source>
        <dbReference type="ARBA" id="ARBA00004173"/>
    </source>
</evidence>
<dbReference type="CDD" id="cd03431">
    <property type="entry name" value="NUDIX_DNA_Glycosylase_C-MutY"/>
    <property type="match status" value="1"/>
</dbReference>
<feature type="region of interest" description="Disordered" evidence="19">
    <location>
        <begin position="1"/>
        <end position="25"/>
    </location>
</feature>
<dbReference type="InterPro" id="IPR023170">
    <property type="entry name" value="HhH_base_excis_C"/>
</dbReference>
<dbReference type="EnsemblMetazoa" id="G936.2">
    <property type="protein sequence ID" value="G936.2:cds"/>
    <property type="gene ID" value="G936"/>
</dbReference>
<evidence type="ECO:0000313" key="21">
    <source>
        <dbReference type="EnsemblMetazoa" id="G936.4:cds"/>
    </source>
</evidence>
<dbReference type="PANTHER" id="PTHR42944">
    <property type="entry name" value="ADENINE DNA GLYCOSYLASE"/>
    <property type="match status" value="1"/>
</dbReference>
<dbReference type="GO" id="GO:0034039">
    <property type="term" value="F:8-oxo-7,8-dihydroguanine DNA N-glycosylase activity"/>
    <property type="evidence" value="ECO:0007669"/>
    <property type="project" value="TreeGrafter"/>
</dbReference>
<dbReference type="GO" id="GO:0035485">
    <property type="term" value="F:adenine/guanine mispair binding"/>
    <property type="evidence" value="ECO:0007669"/>
    <property type="project" value="TreeGrafter"/>
</dbReference>
<dbReference type="GO" id="GO:0051539">
    <property type="term" value="F:4 iron, 4 sulfur cluster binding"/>
    <property type="evidence" value="ECO:0007669"/>
    <property type="project" value="UniProtKB-UniRule"/>
</dbReference>
<dbReference type="Gene3D" id="1.10.340.30">
    <property type="entry name" value="Hypothetical protein, domain 2"/>
    <property type="match status" value="1"/>
</dbReference>
<dbReference type="GO" id="GO:0032357">
    <property type="term" value="F:oxidized purine DNA binding"/>
    <property type="evidence" value="ECO:0007669"/>
    <property type="project" value="TreeGrafter"/>
</dbReference>
<evidence type="ECO:0000256" key="5">
    <source>
        <dbReference type="ARBA" id="ARBA00012045"/>
    </source>
</evidence>
<dbReference type="InterPro" id="IPR015797">
    <property type="entry name" value="NUDIX_hydrolase-like_dom_sf"/>
</dbReference>
<protein>
    <recommendedName>
        <fullName evidence="6 18">Adenine DNA glycosylase</fullName>
        <ecNumber evidence="5 18">3.2.2.31</ecNumber>
    </recommendedName>
</protein>
<comment type="function">
    <text evidence="18">Adenine glycosylase active on G-A mispairs.</text>
</comment>
<dbReference type="NCBIfam" id="TIGR01084">
    <property type="entry name" value="mutY"/>
    <property type="match status" value="1"/>
</dbReference>
<dbReference type="Pfam" id="PF00633">
    <property type="entry name" value="HHH"/>
    <property type="match status" value="1"/>
</dbReference>
<comment type="catalytic activity">
    <reaction evidence="1 18">
        <text>Hydrolyzes free adenine bases from 7,8-dihydro-8-oxoguanine:adenine mismatched double-stranded DNA, leaving an apurinic site.</text>
        <dbReference type="EC" id="3.2.2.31"/>
    </reaction>
</comment>
<dbReference type="EC" id="3.2.2.31" evidence="5 18"/>
<dbReference type="FunFam" id="3.90.79.10:FF:000026">
    <property type="entry name" value="Adenine DNA glycosylase"/>
    <property type="match status" value="1"/>
</dbReference>
<evidence type="ECO:0000256" key="7">
    <source>
        <dbReference type="ARBA" id="ARBA00022485"/>
    </source>
</evidence>
<dbReference type="Pfam" id="PF00730">
    <property type="entry name" value="HhH-GPD"/>
    <property type="match status" value="1"/>
</dbReference>
<accession>A0A8W8NYY2</accession>
<dbReference type="InterPro" id="IPR004036">
    <property type="entry name" value="Endonuclease-III-like_CS2"/>
</dbReference>
<dbReference type="InterPro" id="IPR044298">
    <property type="entry name" value="MIG/MutY"/>
</dbReference>
<evidence type="ECO:0000256" key="19">
    <source>
        <dbReference type="SAM" id="MobiDB-lite"/>
    </source>
</evidence>
<dbReference type="GO" id="GO:0005634">
    <property type="term" value="C:nucleus"/>
    <property type="evidence" value="ECO:0007669"/>
    <property type="project" value="UniProtKB-SubCell"/>
</dbReference>
<comment type="function">
    <text evidence="17">Involved in oxidative DNA damage repair. Initiates repair of A*oxoG to C*G by removing the inappropriately paired adenine base from the DNA backbone. Possesses both adenine and 2-OH-A DNA glycosylase activities.</text>
</comment>
<evidence type="ECO:0000256" key="11">
    <source>
        <dbReference type="ARBA" id="ARBA00023004"/>
    </source>
</evidence>
<organism evidence="21 22">
    <name type="scientific">Magallana gigas</name>
    <name type="common">Pacific oyster</name>
    <name type="synonym">Crassostrea gigas</name>
    <dbReference type="NCBI Taxonomy" id="29159"/>
    <lineage>
        <taxon>Eukaryota</taxon>
        <taxon>Metazoa</taxon>
        <taxon>Spiralia</taxon>
        <taxon>Lophotrochozoa</taxon>
        <taxon>Mollusca</taxon>
        <taxon>Bivalvia</taxon>
        <taxon>Autobranchia</taxon>
        <taxon>Pteriomorphia</taxon>
        <taxon>Ostreida</taxon>
        <taxon>Ostreoidea</taxon>
        <taxon>Ostreidae</taxon>
        <taxon>Magallana</taxon>
    </lineage>
</organism>
<dbReference type="PANTHER" id="PTHR42944:SF1">
    <property type="entry name" value="ADENINE DNA GLYCOSYLASE"/>
    <property type="match status" value="1"/>
</dbReference>
<evidence type="ECO:0000256" key="4">
    <source>
        <dbReference type="ARBA" id="ARBA00008343"/>
    </source>
</evidence>
<dbReference type="InterPro" id="IPR004035">
    <property type="entry name" value="Endouclease-III_FeS-bd_BS"/>
</dbReference>
<dbReference type="FunFam" id="1.10.340.30:FF:000002">
    <property type="entry name" value="Adenine DNA glycosylase"/>
    <property type="match status" value="1"/>
</dbReference>
<keyword evidence="9 18" id="KW-0227">DNA damage</keyword>
<dbReference type="EnsemblMetazoa" id="G936.4">
    <property type="protein sequence ID" value="G936.4:cds"/>
    <property type="gene ID" value="G936"/>
</dbReference>
<dbReference type="GO" id="GO:0006284">
    <property type="term" value="P:base-excision repair"/>
    <property type="evidence" value="ECO:0007669"/>
    <property type="project" value="UniProtKB-UniRule"/>
</dbReference>
<keyword evidence="16 18" id="KW-0326">Glycosidase</keyword>
<evidence type="ECO:0000313" key="22">
    <source>
        <dbReference type="Proteomes" id="UP000005408"/>
    </source>
</evidence>
<dbReference type="PROSITE" id="PS01155">
    <property type="entry name" value="ENDONUCLEASE_III_2"/>
    <property type="match status" value="1"/>
</dbReference>
<dbReference type="InterPro" id="IPR000445">
    <property type="entry name" value="HhH_motif"/>
</dbReference>
<keyword evidence="12" id="KW-0411">Iron-sulfur</keyword>
<evidence type="ECO:0000256" key="1">
    <source>
        <dbReference type="ARBA" id="ARBA00000843"/>
    </source>
</evidence>
<evidence type="ECO:0000256" key="8">
    <source>
        <dbReference type="ARBA" id="ARBA00022723"/>
    </source>
</evidence>
<evidence type="ECO:0000256" key="2">
    <source>
        <dbReference type="ARBA" id="ARBA00004123"/>
    </source>
</evidence>
<dbReference type="InterPro" id="IPR000086">
    <property type="entry name" value="NUDIX_hydrolase_dom"/>
</dbReference>
<feature type="region of interest" description="Disordered" evidence="19">
    <location>
        <begin position="444"/>
        <end position="469"/>
    </location>
</feature>
<dbReference type="GO" id="GO:0000701">
    <property type="term" value="F:purine-specific mismatch base pair DNA N-glycosylase activity"/>
    <property type="evidence" value="ECO:0007669"/>
    <property type="project" value="UniProtKB-EC"/>
</dbReference>
<dbReference type="InterPro" id="IPR005760">
    <property type="entry name" value="A/G_AdeGlyc_MutY"/>
</dbReference>
<keyword evidence="15" id="KW-0539">Nucleus</keyword>
<keyword evidence="14" id="KW-0234">DNA repair</keyword>
<keyword evidence="8" id="KW-0479">Metal-binding</keyword>
<evidence type="ECO:0000259" key="20">
    <source>
        <dbReference type="PROSITE" id="PS51462"/>
    </source>
</evidence>
<evidence type="ECO:0000256" key="6">
    <source>
        <dbReference type="ARBA" id="ARBA00022023"/>
    </source>
</evidence>
<dbReference type="Pfam" id="PF14815">
    <property type="entry name" value="NUDIX_4"/>
    <property type="match status" value="1"/>
</dbReference>
<dbReference type="FunFam" id="1.10.1670.10:FF:000002">
    <property type="entry name" value="Adenine DNA glycosylase"/>
    <property type="match status" value="1"/>
</dbReference>
<keyword evidence="10" id="KW-0378">Hydrolase</keyword>
<comment type="subcellular location">
    <subcellularLocation>
        <location evidence="3">Mitochondrion</location>
    </subcellularLocation>
    <subcellularLocation>
        <location evidence="2">Nucleus</location>
    </subcellularLocation>
</comment>
<feature type="domain" description="Nudix hydrolase" evidence="20">
    <location>
        <begin position="306"/>
        <end position="443"/>
    </location>
</feature>
<dbReference type="SUPFAM" id="SSF48150">
    <property type="entry name" value="DNA-glycosylase"/>
    <property type="match status" value="1"/>
</dbReference>
<dbReference type="PROSITE" id="PS00764">
    <property type="entry name" value="ENDONUCLEASE_III_1"/>
    <property type="match status" value="1"/>
</dbReference>
<reference evidence="21" key="1">
    <citation type="submission" date="2022-08" db="UniProtKB">
        <authorList>
            <consortium name="EnsemblMetazoa"/>
        </authorList>
    </citation>
    <scope>IDENTIFICATION</scope>
    <source>
        <strain evidence="21">05x7-T-G4-1.051#20</strain>
    </source>
</reference>
<evidence type="ECO:0000256" key="18">
    <source>
        <dbReference type="RuleBase" id="RU365096"/>
    </source>
</evidence>
<evidence type="ECO:0000256" key="16">
    <source>
        <dbReference type="ARBA" id="ARBA00023295"/>
    </source>
</evidence>
<dbReference type="SUPFAM" id="SSF55811">
    <property type="entry name" value="Nudix"/>
    <property type="match status" value="1"/>
</dbReference>
<comment type="similarity">
    <text evidence="4 18">Belongs to the Nth/MutY family.</text>
</comment>
<dbReference type="PROSITE" id="PS51462">
    <property type="entry name" value="NUDIX"/>
    <property type="match status" value="1"/>
</dbReference>
<keyword evidence="22" id="KW-1185">Reference proteome</keyword>
<dbReference type="InterPro" id="IPR011257">
    <property type="entry name" value="DNA_glycosylase"/>
</dbReference>
<dbReference type="SMART" id="SM00478">
    <property type="entry name" value="ENDO3c"/>
    <property type="match status" value="1"/>
</dbReference>
<evidence type="ECO:0000256" key="13">
    <source>
        <dbReference type="ARBA" id="ARBA00023128"/>
    </source>
</evidence>
<evidence type="ECO:0000256" key="10">
    <source>
        <dbReference type="ARBA" id="ARBA00022801"/>
    </source>
</evidence>
<keyword evidence="7" id="KW-0004">4Fe-4S</keyword>
<dbReference type="Gene3D" id="1.10.1670.10">
    <property type="entry name" value="Helix-hairpin-Helix base-excision DNA repair enzymes (C-terminal)"/>
    <property type="match status" value="1"/>
</dbReference>
<dbReference type="InterPro" id="IPR029119">
    <property type="entry name" value="MutY_C"/>
</dbReference>
<comment type="cofactor">
    <cofactor evidence="18">
        <name>[4Fe-4S] cluster</name>
        <dbReference type="ChEBI" id="CHEBI:49883"/>
    </cofactor>
    <text evidence="18">Binds 1 [4Fe-4S] cluster.</text>
</comment>
<dbReference type="GO" id="GO:0006298">
    <property type="term" value="P:mismatch repair"/>
    <property type="evidence" value="ECO:0007669"/>
    <property type="project" value="TreeGrafter"/>
</dbReference>
<keyword evidence="11 18" id="KW-0408">Iron</keyword>
<evidence type="ECO:0000256" key="12">
    <source>
        <dbReference type="ARBA" id="ARBA00023014"/>
    </source>
</evidence>
<dbReference type="GO" id="GO:0005739">
    <property type="term" value="C:mitochondrion"/>
    <property type="evidence" value="ECO:0007669"/>
    <property type="project" value="UniProtKB-SubCell"/>
</dbReference>
<dbReference type="GO" id="GO:0046872">
    <property type="term" value="F:metal ion binding"/>
    <property type="evidence" value="ECO:0007669"/>
    <property type="project" value="UniProtKB-UniRule"/>
</dbReference>
<evidence type="ECO:0000256" key="15">
    <source>
        <dbReference type="ARBA" id="ARBA00023242"/>
    </source>
</evidence>
<evidence type="ECO:0000256" key="9">
    <source>
        <dbReference type="ARBA" id="ARBA00022763"/>
    </source>
</evidence>
<dbReference type="OrthoDB" id="10248838at2759"/>
<proteinExistence type="inferred from homology"/>
<dbReference type="CDD" id="cd00056">
    <property type="entry name" value="ENDO3c"/>
    <property type="match status" value="1"/>
</dbReference>
<sequence>MVKRKLKERDNGDGKTDEPISSIHSFKNEEKKEFRQKLVTWFQENQRDLPWRNHLSNPDIDQRAYAVWVSEIMLQQTQVATVIEYYKRWMKKWPTLQDLAKASLEEVNQMWSGLGYYSRGRRLLEGAQKVVKEFGGKMPRTAESLLKHLPGVGRYTAGAIASIAYGQATGIVDGNVIRVLCRMRIIGANSTSQPVQNKLWSLADEIVDPDHPADFNQGMMELGATVCTPKSPGCISCPVQNLCLARAMVDQSKHRNGNKLGINNGPIIADIECAADKCDLCLPENETWDEKEGVQNYPRKAGKKAAREEKTSVCVLCRRTKSGTDQYYLVQRAQKGLLAGLWEFPSVKVEDESDETVGHTIQEILQKSCGLTLLPSTQSSMVGNVEHIFSHIHQTYIVQAVIVPEEEVDDSQVHAENSRWVTKEEFSSAAVSTAMKKVFKAFESHGKKKTSTADPGKNQKSITSFFKKK</sequence>
<name>A0A8W8NYY2_MAGGI</name>
<dbReference type="InterPro" id="IPR003265">
    <property type="entry name" value="HhH-GPD_domain"/>
</dbReference>
<dbReference type="AlphaFoldDB" id="A0A8W8NYY2"/>
<dbReference type="Proteomes" id="UP000005408">
    <property type="component" value="Unassembled WGS sequence"/>
</dbReference>
<dbReference type="OMA" id="CRPGDFN"/>
<evidence type="ECO:0000256" key="14">
    <source>
        <dbReference type="ARBA" id="ARBA00023204"/>
    </source>
</evidence>